<dbReference type="GO" id="GO:0019632">
    <property type="term" value="P:shikimate metabolic process"/>
    <property type="evidence" value="ECO:0007669"/>
    <property type="project" value="TreeGrafter"/>
</dbReference>
<dbReference type="PANTHER" id="PTHR21089">
    <property type="entry name" value="SHIKIMATE DEHYDROGENASE"/>
    <property type="match status" value="1"/>
</dbReference>
<feature type="domain" description="Shikimate dehydrogenase substrate binding N-terminal" evidence="3">
    <location>
        <begin position="28"/>
        <end position="117"/>
    </location>
</feature>
<dbReference type="InterPro" id="IPR013708">
    <property type="entry name" value="Shikimate_DH-bd_N"/>
</dbReference>
<dbReference type="SUPFAM" id="SSF53223">
    <property type="entry name" value="Aminoacid dehydrogenase-like, N-terminal domain"/>
    <property type="match status" value="1"/>
</dbReference>
<keyword evidence="5" id="KW-0560">Oxidoreductase</keyword>
<evidence type="ECO:0000256" key="1">
    <source>
        <dbReference type="ARBA" id="ARBA00004871"/>
    </source>
</evidence>
<organism evidence="5 6">
    <name type="scientific">Actinomyces weissii</name>
    <dbReference type="NCBI Taxonomy" id="675090"/>
    <lineage>
        <taxon>Bacteria</taxon>
        <taxon>Bacillati</taxon>
        <taxon>Actinomycetota</taxon>
        <taxon>Actinomycetes</taxon>
        <taxon>Actinomycetales</taxon>
        <taxon>Actinomycetaceae</taxon>
        <taxon>Actinomyces</taxon>
    </lineage>
</organism>
<dbReference type="GO" id="GO:0005829">
    <property type="term" value="C:cytosol"/>
    <property type="evidence" value="ECO:0007669"/>
    <property type="project" value="TreeGrafter"/>
</dbReference>
<dbReference type="Proteomes" id="UP000595895">
    <property type="component" value="Chromosome"/>
</dbReference>
<dbReference type="Pfam" id="PF18317">
    <property type="entry name" value="SDH_C"/>
    <property type="match status" value="1"/>
</dbReference>
<dbReference type="GO" id="GO:0004764">
    <property type="term" value="F:shikimate 3-dehydrogenase (NADP+) activity"/>
    <property type="evidence" value="ECO:0007669"/>
    <property type="project" value="UniProtKB-EC"/>
</dbReference>
<comment type="pathway">
    <text evidence="1">Metabolic intermediate biosynthesis; chorismate biosynthesis; chorismate from D-erythrose 4-phosphate and phosphoenolpyruvate: step 4/7.</text>
</comment>
<name>A0A7T7S322_9ACTO</name>
<dbReference type="InterPro" id="IPR046346">
    <property type="entry name" value="Aminoacid_DH-like_N_sf"/>
</dbReference>
<dbReference type="GO" id="GO:0009073">
    <property type="term" value="P:aromatic amino acid family biosynthetic process"/>
    <property type="evidence" value="ECO:0007669"/>
    <property type="project" value="UniProtKB-KW"/>
</dbReference>
<protein>
    <submittedName>
        <fullName evidence="5">Shikimate dehydrogenase</fullName>
        <ecNumber evidence="5">1.1.1.25</ecNumber>
    </submittedName>
</protein>
<dbReference type="SUPFAM" id="SSF51735">
    <property type="entry name" value="NAD(P)-binding Rossmann-fold domains"/>
    <property type="match status" value="1"/>
</dbReference>
<dbReference type="Gene3D" id="3.40.50.720">
    <property type="entry name" value="NAD(P)-binding Rossmann-like Domain"/>
    <property type="match status" value="1"/>
</dbReference>
<dbReference type="Pfam" id="PF08501">
    <property type="entry name" value="Shikimate_dh_N"/>
    <property type="match status" value="1"/>
</dbReference>
<dbReference type="AlphaFoldDB" id="A0A7T7S322"/>
<keyword evidence="6" id="KW-1185">Reference proteome</keyword>
<dbReference type="NCBIfam" id="NF001311">
    <property type="entry name" value="PRK00258.1-3"/>
    <property type="match status" value="1"/>
</dbReference>
<evidence type="ECO:0000256" key="2">
    <source>
        <dbReference type="ARBA" id="ARBA00023141"/>
    </source>
</evidence>
<dbReference type="GO" id="GO:0050661">
    <property type="term" value="F:NADP binding"/>
    <property type="evidence" value="ECO:0007669"/>
    <property type="project" value="TreeGrafter"/>
</dbReference>
<keyword evidence="2" id="KW-0028">Amino-acid biosynthesis</keyword>
<dbReference type="EMBL" id="CP066802">
    <property type="protein sequence ID" value="QQM68187.1"/>
    <property type="molecule type" value="Genomic_DNA"/>
</dbReference>
<dbReference type="InterPro" id="IPR022893">
    <property type="entry name" value="Shikimate_DH_fam"/>
</dbReference>
<dbReference type="InterPro" id="IPR036291">
    <property type="entry name" value="NAD(P)-bd_dom_sf"/>
</dbReference>
<proteinExistence type="predicted"/>
<keyword evidence="2" id="KW-0057">Aromatic amino acid biosynthesis</keyword>
<evidence type="ECO:0000259" key="4">
    <source>
        <dbReference type="Pfam" id="PF18317"/>
    </source>
</evidence>
<dbReference type="KEGG" id="awe:JG540_05030"/>
<evidence type="ECO:0000313" key="5">
    <source>
        <dbReference type="EMBL" id="QQM68187.1"/>
    </source>
</evidence>
<accession>A0A7T7S322</accession>
<dbReference type="Gene3D" id="3.40.50.10860">
    <property type="entry name" value="Leucine Dehydrogenase, chain A, domain 1"/>
    <property type="match status" value="1"/>
</dbReference>
<dbReference type="CDD" id="cd01065">
    <property type="entry name" value="NAD_bind_Shikimate_DH"/>
    <property type="match status" value="1"/>
</dbReference>
<dbReference type="GO" id="GO:0009423">
    <property type="term" value="P:chorismate biosynthetic process"/>
    <property type="evidence" value="ECO:0007669"/>
    <property type="project" value="TreeGrafter"/>
</dbReference>
<gene>
    <name evidence="5" type="ORF">JG540_05030</name>
</gene>
<feature type="domain" description="SDH C-terminal" evidence="4">
    <location>
        <begin position="286"/>
        <end position="314"/>
    </location>
</feature>
<dbReference type="PANTHER" id="PTHR21089:SF1">
    <property type="entry name" value="BIFUNCTIONAL 3-DEHYDROQUINATE DEHYDRATASE_SHIKIMATE DEHYDROGENASE, CHLOROPLASTIC"/>
    <property type="match status" value="1"/>
</dbReference>
<dbReference type="InterPro" id="IPR041121">
    <property type="entry name" value="SDH_C"/>
</dbReference>
<reference evidence="5 6" key="1">
    <citation type="submission" date="2020-12" db="EMBL/GenBank/DDBJ databases">
        <authorList>
            <person name="Zhou J."/>
        </authorList>
    </citation>
    <scope>NUCLEOTIDE SEQUENCE [LARGE SCALE GENOMIC DNA]</scope>
    <source>
        <strain evidence="5 6">CCUG 61299</strain>
    </source>
</reference>
<sequence length="321" mass="32334">MSGTGTVGGPSACRSAGSGEEPSHWCAVVGSPVGHSLSPVLHQAAYQALGLSGWRYEALETSAAEMPGLVRRLSSPVPAGAAVPVGLSVTMPHKQTLLPLLDAVDPLAEVVGAVNTVVAQRAGRGEALLTGFNTDVAGISQAFRRTATPPVAGARAVVLGAGATACSALAALTELGATSLTVAARRLSGPGRVLAAAHRMGLELSTLTWLPGDPGQGDALCAALAEADLVVSTLPAGTADPLARQLEAGGSLRPGAVLLDVVYDPWPTALATTWQRRGGLVAPGWLMLLHQAVAQVGLMTGREAPVAEMDAALQAALARRG</sequence>
<evidence type="ECO:0000313" key="6">
    <source>
        <dbReference type="Proteomes" id="UP000595895"/>
    </source>
</evidence>
<dbReference type="EC" id="1.1.1.25" evidence="5"/>
<evidence type="ECO:0000259" key="3">
    <source>
        <dbReference type="Pfam" id="PF08501"/>
    </source>
</evidence>